<name>A0ACB8RD13_9AGAM</name>
<dbReference type="EMBL" id="MU276085">
    <property type="protein sequence ID" value="KAI0042069.1"/>
    <property type="molecule type" value="Genomic_DNA"/>
</dbReference>
<sequence>MATADPINPAPGDIYTSYESVMTPACVALFGDEWLKKRQADIDPSLAPQGANNFHRPCLVMPYSKGQRPIVCAITSFDKTPREELAEVFQHFLAPISPNKYTVLGEFVLHPAVPWRDEGYIITIPFRALHYLRKPHYTGSTHSQVTPEEMHRLQEEIDYRMKEWIAAYHPRIGEVIKDYNTSHARYKEKKSLDLERKGRAQDSSPSHEQSTIGSHDQHSESLISQPVQSPATSYTTHSVYHNTKANVSARAEQSTSAAGTSGLEVSVVSHPSNARSSHPVFKFQAIGQSRSPHGLQAAREPGTIASRSLVRTPGV</sequence>
<dbReference type="Proteomes" id="UP000814033">
    <property type="component" value="Unassembled WGS sequence"/>
</dbReference>
<evidence type="ECO:0000313" key="1">
    <source>
        <dbReference type="EMBL" id="KAI0042069.1"/>
    </source>
</evidence>
<reference evidence="1" key="2">
    <citation type="journal article" date="2022" name="New Phytol.">
        <title>Evolutionary transition to the ectomycorrhizal habit in the genomes of a hyperdiverse lineage of mushroom-forming fungi.</title>
        <authorList>
            <person name="Looney B."/>
            <person name="Miyauchi S."/>
            <person name="Morin E."/>
            <person name="Drula E."/>
            <person name="Courty P.E."/>
            <person name="Kohler A."/>
            <person name="Kuo A."/>
            <person name="LaButti K."/>
            <person name="Pangilinan J."/>
            <person name="Lipzen A."/>
            <person name="Riley R."/>
            <person name="Andreopoulos W."/>
            <person name="He G."/>
            <person name="Johnson J."/>
            <person name="Nolan M."/>
            <person name="Tritt A."/>
            <person name="Barry K.W."/>
            <person name="Grigoriev I.V."/>
            <person name="Nagy L.G."/>
            <person name="Hibbett D."/>
            <person name="Henrissat B."/>
            <person name="Matheny P.B."/>
            <person name="Labbe J."/>
            <person name="Martin F.M."/>
        </authorList>
    </citation>
    <scope>NUCLEOTIDE SEQUENCE</scope>
    <source>
        <strain evidence="1">FP105234-sp</strain>
    </source>
</reference>
<evidence type="ECO:0000313" key="2">
    <source>
        <dbReference type="Proteomes" id="UP000814033"/>
    </source>
</evidence>
<accession>A0ACB8RD13</accession>
<organism evidence="1 2">
    <name type="scientific">Auriscalpium vulgare</name>
    <dbReference type="NCBI Taxonomy" id="40419"/>
    <lineage>
        <taxon>Eukaryota</taxon>
        <taxon>Fungi</taxon>
        <taxon>Dikarya</taxon>
        <taxon>Basidiomycota</taxon>
        <taxon>Agaricomycotina</taxon>
        <taxon>Agaricomycetes</taxon>
        <taxon>Russulales</taxon>
        <taxon>Auriscalpiaceae</taxon>
        <taxon>Auriscalpium</taxon>
    </lineage>
</organism>
<reference evidence="1" key="1">
    <citation type="submission" date="2021-02" db="EMBL/GenBank/DDBJ databases">
        <authorList>
            <consortium name="DOE Joint Genome Institute"/>
            <person name="Ahrendt S."/>
            <person name="Looney B.P."/>
            <person name="Miyauchi S."/>
            <person name="Morin E."/>
            <person name="Drula E."/>
            <person name="Courty P.E."/>
            <person name="Chicoki N."/>
            <person name="Fauchery L."/>
            <person name="Kohler A."/>
            <person name="Kuo A."/>
            <person name="Labutti K."/>
            <person name="Pangilinan J."/>
            <person name="Lipzen A."/>
            <person name="Riley R."/>
            <person name="Andreopoulos W."/>
            <person name="He G."/>
            <person name="Johnson J."/>
            <person name="Barry K.W."/>
            <person name="Grigoriev I.V."/>
            <person name="Nagy L."/>
            <person name="Hibbett D."/>
            <person name="Henrissat B."/>
            <person name="Matheny P.B."/>
            <person name="Labbe J."/>
            <person name="Martin F."/>
        </authorList>
    </citation>
    <scope>NUCLEOTIDE SEQUENCE</scope>
    <source>
        <strain evidence="1">FP105234-sp</strain>
    </source>
</reference>
<protein>
    <submittedName>
        <fullName evidence="1">Uncharacterized protein</fullName>
    </submittedName>
</protein>
<keyword evidence="2" id="KW-1185">Reference proteome</keyword>
<proteinExistence type="predicted"/>
<gene>
    <name evidence="1" type="ORF">FA95DRAFT_1575957</name>
</gene>
<comment type="caution">
    <text evidence="1">The sequence shown here is derived from an EMBL/GenBank/DDBJ whole genome shotgun (WGS) entry which is preliminary data.</text>
</comment>